<protein>
    <recommendedName>
        <fullName evidence="7">C2H2-type domain-containing protein</fullName>
    </recommendedName>
</protein>
<evidence type="ECO:0000256" key="6">
    <source>
        <dbReference type="SAM" id="MobiDB-lite"/>
    </source>
</evidence>
<evidence type="ECO:0000256" key="2">
    <source>
        <dbReference type="ARBA" id="ARBA00022737"/>
    </source>
</evidence>
<dbReference type="GO" id="GO:0010468">
    <property type="term" value="P:regulation of gene expression"/>
    <property type="evidence" value="ECO:0007669"/>
    <property type="project" value="TreeGrafter"/>
</dbReference>
<dbReference type="PROSITE" id="PS00028">
    <property type="entry name" value="ZINC_FINGER_C2H2_1"/>
    <property type="match status" value="1"/>
</dbReference>
<accession>A0A4Y2RDW2</accession>
<dbReference type="OrthoDB" id="8110911at2759"/>
<feature type="region of interest" description="Disordered" evidence="6">
    <location>
        <begin position="214"/>
        <end position="243"/>
    </location>
</feature>
<dbReference type="GO" id="GO:0005634">
    <property type="term" value="C:nucleus"/>
    <property type="evidence" value="ECO:0007669"/>
    <property type="project" value="TreeGrafter"/>
</dbReference>
<sequence>MYDQREILPMISLLEPPAPSHINSVIVSPPRTSPNATIPVHITAPLANSVISPPCELSNGTPVTKNCSVSLQDILVSPSPISRRTRNQLRLRRTANLYSSPELSATLGTGPSAPQSVHSQIQSVSPDQSILPLDLSPSGAPLCQAPSSSHSDTLSTRVDCKLLAPSNSVHANQDCALDLSMSPSSPHRMLPPALSDDISGEAFESLTKISVTKLSEEMLSPSQRRTDDHVHSPMAPSPQSQSNLSCHLCSFTADKRSGLRLHLKRTHDTWKVPKKSVTGSPPSPSEPSTHAISVKHVLTTSALQEDRSPVCFDSNSSPGQICAQTSAPKELSKAEIEVLRNMKTEKLSMTPPPSVHSSAPEGISSPSLDEQLKLTPSPEQRSPVLLLFEVDTTPVKMRQVEYFPFSLRCAYCDLDMSSPTSFADHILEVHSGFSEAQKNDVRIFAKSNQPARDCDLVSSDEEMSYQCTKCNEAFPSEAHLLQHACSPSPSRTWKCVLCSHVARKRSGLRFHMRAKHNTWKIVTDKSGLPKPNILKPPAVKKLQFSPPSSPDFVPAAQGAPLISFPISPPGNTLSLLDPICSQSQQTGEPRFQCQKCSFFASSARV</sequence>
<feature type="domain" description="C2H2-type" evidence="7">
    <location>
        <begin position="465"/>
        <end position="492"/>
    </location>
</feature>
<keyword evidence="1" id="KW-0479">Metal-binding</keyword>
<keyword evidence="4" id="KW-0862">Zinc</keyword>
<keyword evidence="3 5" id="KW-0863">Zinc-finger</keyword>
<dbReference type="AlphaFoldDB" id="A0A4Y2RDW2"/>
<dbReference type="Gene3D" id="3.30.160.60">
    <property type="entry name" value="Classic Zinc Finger"/>
    <property type="match status" value="1"/>
</dbReference>
<feature type="compositionally biased region" description="Polar residues" evidence="6">
    <location>
        <begin position="102"/>
        <end position="128"/>
    </location>
</feature>
<dbReference type="SMART" id="SM00355">
    <property type="entry name" value="ZnF_C2H2"/>
    <property type="match status" value="4"/>
</dbReference>
<dbReference type="PANTHER" id="PTHR24403">
    <property type="entry name" value="ZINC FINGER PROTEIN"/>
    <property type="match status" value="1"/>
</dbReference>
<keyword evidence="9" id="KW-1185">Reference proteome</keyword>
<dbReference type="EMBL" id="BGPR01144316">
    <property type="protein sequence ID" value="GBN73893.1"/>
    <property type="molecule type" value="Genomic_DNA"/>
</dbReference>
<dbReference type="PANTHER" id="PTHR24403:SF67">
    <property type="entry name" value="FI01116P-RELATED"/>
    <property type="match status" value="1"/>
</dbReference>
<reference evidence="8 9" key="1">
    <citation type="journal article" date="2019" name="Sci. Rep.">
        <title>Orb-weaving spider Araneus ventricosus genome elucidates the spidroin gene catalogue.</title>
        <authorList>
            <person name="Kono N."/>
            <person name="Nakamura H."/>
            <person name="Ohtoshi R."/>
            <person name="Moran D.A.P."/>
            <person name="Shinohara A."/>
            <person name="Yoshida Y."/>
            <person name="Fujiwara M."/>
            <person name="Mori M."/>
            <person name="Tomita M."/>
            <person name="Arakawa K."/>
        </authorList>
    </citation>
    <scope>NUCLEOTIDE SEQUENCE [LARGE SCALE GENOMIC DNA]</scope>
</reference>
<name>A0A4Y2RDW2_ARAVE</name>
<comment type="caution">
    <text evidence="8">The sequence shown here is derived from an EMBL/GenBank/DDBJ whole genome shotgun (WGS) entry which is preliminary data.</text>
</comment>
<evidence type="ECO:0000259" key="7">
    <source>
        <dbReference type="PROSITE" id="PS50157"/>
    </source>
</evidence>
<dbReference type="GO" id="GO:0008270">
    <property type="term" value="F:zinc ion binding"/>
    <property type="evidence" value="ECO:0007669"/>
    <property type="project" value="UniProtKB-KW"/>
</dbReference>
<evidence type="ECO:0000313" key="8">
    <source>
        <dbReference type="EMBL" id="GBN73893.1"/>
    </source>
</evidence>
<proteinExistence type="predicted"/>
<dbReference type="SUPFAM" id="SSF57667">
    <property type="entry name" value="beta-beta-alpha zinc fingers"/>
    <property type="match status" value="1"/>
</dbReference>
<evidence type="ECO:0000256" key="3">
    <source>
        <dbReference type="ARBA" id="ARBA00022771"/>
    </source>
</evidence>
<evidence type="ECO:0000256" key="5">
    <source>
        <dbReference type="PROSITE-ProRule" id="PRU00042"/>
    </source>
</evidence>
<gene>
    <name evidence="8" type="ORF">AVEN_9221_1</name>
</gene>
<keyword evidence="2" id="KW-0677">Repeat</keyword>
<dbReference type="Proteomes" id="UP000499080">
    <property type="component" value="Unassembled WGS sequence"/>
</dbReference>
<dbReference type="InterPro" id="IPR013087">
    <property type="entry name" value="Znf_C2H2_type"/>
</dbReference>
<evidence type="ECO:0000256" key="1">
    <source>
        <dbReference type="ARBA" id="ARBA00022723"/>
    </source>
</evidence>
<dbReference type="PROSITE" id="PS50157">
    <property type="entry name" value="ZINC_FINGER_C2H2_2"/>
    <property type="match status" value="1"/>
</dbReference>
<dbReference type="InterPro" id="IPR050688">
    <property type="entry name" value="Zinc_finger/UBP_domain"/>
</dbReference>
<feature type="region of interest" description="Disordered" evidence="6">
    <location>
        <begin position="345"/>
        <end position="376"/>
    </location>
</feature>
<organism evidence="8 9">
    <name type="scientific">Araneus ventricosus</name>
    <name type="common">Orbweaver spider</name>
    <name type="synonym">Epeira ventricosa</name>
    <dbReference type="NCBI Taxonomy" id="182803"/>
    <lineage>
        <taxon>Eukaryota</taxon>
        <taxon>Metazoa</taxon>
        <taxon>Ecdysozoa</taxon>
        <taxon>Arthropoda</taxon>
        <taxon>Chelicerata</taxon>
        <taxon>Arachnida</taxon>
        <taxon>Araneae</taxon>
        <taxon>Araneomorphae</taxon>
        <taxon>Entelegynae</taxon>
        <taxon>Araneoidea</taxon>
        <taxon>Araneidae</taxon>
        <taxon>Araneus</taxon>
    </lineage>
</organism>
<evidence type="ECO:0000313" key="9">
    <source>
        <dbReference type="Proteomes" id="UP000499080"/>
    </source>
</evidence>
<evidence type="ECO:0000256" key="4">
    <source>
        <dbReference type="ARBA" id="ARBA00022833"/>
    </source>
</evidence>
<feature type="region of interest" description="Disordered" evidence="6">
    <location>
        <begin position="266"/>
        <end position="291"/>
    </location>
</feature>
<feature type="region of interest" description="Disordered" evidence="6">
    <location>
        <begin position="102"/>
        <end position="153"/>
    </location>
</feature>
<dbReference type="InterPro" id="IPR036236">
    <property type="entry name" value="Znf_C2H2_sf"/>
</dbReference>